<dbReference type="InterPro" id="IPR023298">
    <property type="entry name" value="ATPase_P-typ_TM_dom_sf"/>
</dbReference>
<evidence type="ECO:0000256" key="5">
    <source>
        <dbReference type="ARBA" id="ARBA00022475"/>
    </source>
</evidence>
<sequence>MPCPGRSTSWCFSNGPDGRGGDPEASPGGKVKETEAVDLPIIGRWMVRSTHPPEAISMNAIAVPSKASLRTSEFAVEGMTCASCVARIERALRKVPGVIEATVNLATERATVQVGDGIADDVLHGAVIDAGYVVNAGVRAETISGPPAARGLSTEARNLVVAALLSLPLVLPMVGMPLGRHWSLPGWWQLALAAPVQFWLGLRFYKSAWKALRAGTGNMDLLVAVGTSAGFGLSVFNLLRAPNHYGDWPLYFEASAAVITLILLGKWLEGRAKRQTTDAIRALQALRPNSARVLRGGVEQQVAIDAVAAGDIVVVRPGERFPIDGDVVEGRTHADESLVTGESLPVAKVVGDRVTGGAVNGEGRVTVRATAVSAESVLARIIRMVEDAQARKAPIQQIVDKVSAVFVPIVVLIALATFATWGLVTGDWSAAILHAIAVLVIACPCALGLATPTAVMAGTGVAARAGVLFKDAEALELARNVAIVAFDKTGTLTEGKPVLAQRAAVDGDTRELLRLAAALQGGSEHPLAKAVVVAYDEPVATADDLHAVPGRGLRGSVEGRALFLGSTVWMREEGVDLSPLAEREALLAASGHSVSWLAERTRDGARLLGLLSFRDQPRHGAREAIARLHGMGLRTVMISGDNRGAAEVVARALGIDEVRAEVLPEGKADVVRELQLEARVAMVGDGINDAPALAAADVGIAMGSGTDVAMHAAGITLMRSDPGLVADAIDISRRTTRKIHQNLFWAFGYNVVGLPLAAMGLLDPVIASAAMAFSSVSVVSNTLLLRRWTPAP</sequence>
<dbReference type="PRINTS" id="PR00119">
    <property type="entry name" value="CATATPASE"/>
</dbReference>
<dbReference type="SUPFAM" id="SSF81665">
    <property type="entry name" value="Calcium ATPase, transmembrane domain M"/>
    <property type="match status" value="1"/>
</dbReference>
<keyword evidence="5 14" id="KW-1003">Cell membrane</keyword>
<evidence type="ECO:0000256" key="10">
    <source>
        <dbReference type="ARBA" id="ARBA00022967"/>
    </source>
</evidence>
<feature type="transmembrane region" description="Helical" evidence="14">
    <location>
        <begin position="186"/>
        <end position="205"/>
    </location>
</feature>
<dbReference type="InterPro" id="IPR001757">
    <property type="entry name" value="P_typ_ATPase"/>
</dbReference>
<dbReference type="CDD" id="cd00371">
    <property type="entry name" value="HMA"/>
    <property type="match status" value="1"/>
</dbReference>
<dbReference type="InterPro" id="IPR018303">
    <property type="entry name" value="ATPase_P-typ_P_site"/>
</dbReference>
<evidence type="ECO:0000256" key="14">
    <source>
        <dbReference type="RuleBase" id="RU362081"/>
    </source>
</evidence>
<dbReference type="InterPro" id="IPR059000">
    <property type="entry name" value="ATPase_P-type_domA"/>
</dbReference>
<dbReference type="FunFam" id="3.30.70.100:FF:000005">
    <property type="entry name" value="Copper-exporting P-type ATPase A"/>
    <property type="match status" value="1"/>
</dbReference>
<keyword evidence="8 14" id="KW-0547">Nucleotide-binding</keyword>
<dbReference type="InterPro" id="IPR017969">
    <property type="entry name" value="Heavy-metal-associated_CS"/>
</dbReference>
<evidence type="ECO:0000256" key="1">
    <source>
        <dbReference type="ARBA" id="ARBA00004651"/>
    </source>
</evidence>
<evidence type="ECO:0000256" key="6">
    <source>
        <dbReference type="ARBA" id="ARBA00022692"/>
    </source>
</evidence>
<evidence type="ECO:0000256" key="8">
    <source>
        <dbReference type="ARBA" id="ARBA00022741"/>
    </source>
</evidence>
<gene>
    <name evidence="17" type="ORF">GN331_14550</name>
</gene>
<keyword evidence="13 14" id="KW-0472">Membrane</keyword>
<dbReference type="NCBIfam" id="TIGR01511">
    <property type="entry name" value="ATPase-IB1_Cu"/>
    <property type="match status" value="1"/>
</dbReference>
<dbReference type="PANTHER" id="PTHR43520">
    <property type="entry name" value="ATP7, ISOFORM B"/>
    <property type="match status" value="1"/>
</dbReference>
<dbReference type="Proteomes" id="UP000479692">
    <property type="component" value="Unassembled WGS sequence"/>
</dbReference>
<dbReference type="Pfam" id="PF00403">
    <property type="entry name" value="HMA"/>
    <property type="match status" value="1"/>
</dbReference>
<protein>
    <recommendedName>
        <fullName evidence="3">P-type Cu(+) transporter</fullName>
        <ecNumber evidence="3">7.2.2.8</ecNumber>
    </recommendedName>
</protein>
<dbReference type="FunFam" id="2.70.150.10:FF:000020">
    <property type="entry name" value="Copper-exporting P-type ATPase A"/>
    <property type="match status" value="1"/>
</dbReference>
<dbReference type="PANTHER" id="PTHR43520:SF8">
    <property type="entry name" value="P-TYPE CU(+) TRANSPORTER"/>
    <property type="match status" value="1"/>
</dbReference>
<dbReference type="InterPro" id="IPR044492">
    <property type="entry name" value="P_typ_ATPase_HD_dom"/>
</dbReference>
<dbReference type="Pfam" id="PF00702">
    <property type="entry name" value="Hydrolase"/>
    <property type="match status" value="1"/>
</dbReference>
<dbReference type="PROSITE" id="PS00154">
    <property type="entry name" value="ATPASE_E1_E2"/>
    <property type="match status" value="1"/>
</dbReference>
<dbReference type="CDD" id="cd02094">
    <property type="entry name" value="P-type_ATPase_Cu-like"/>
    <property type="match status" value="1"/>
</dbReference>
<feature type="transmembrane region" description="Helical" evidence="14">
    <location>
        <begin position="248"/>
        <end position="268"/>
    </location>
</feature>
<feature type="transmembrane region" description="Helical" evidence="14">
    <location>
        <begin position="430"/>
        <end position="450"/>
    </location>
</feature>
<feature type="compositionally biased region" description="Polar residues" evidence="15">
    <location>
        <begin position="1"/>
        <end position="12"/>
    </location>
</feature>
<keyword evidence="4" id="KW-0813">Transport</keyword>
<dbReference type="GO" id="GO:0140581">
    <property type="term" value="F:P-type monovalent copper transporter activity"/>
    <property type="evidence" value="ECO:0007669"/>
    <property type="project" value="UniProtKB-EC"/>
</dbReference>
<comment type="subcellular location">
    <subcellularLocation>
        <location evidence="1">Cell membrane</location>
        <topology evidence="1">Multi-pass membrane protein</topology>
    </subcellularLocation>
</comment>
<dbReference type="NCBIfam" id="TIGR01494">
    <property type="entry name" value="ATPase_P-type"/>
    <property type="match status" value="1"/>
</dbReference>
<evidence type="ECO:0000256" key="11">
    <source>
        <dbReference type="ARBA" id="ARBA00022989"/>
    </source>
</evidence>
<dbReference type="GO" id="GO:0005886">
    <property type="term" value="C:plasma membrane"/>
    <property type="evidence" value="ECO:0007669"/>
    <property type="project" value="UniProtKB-SubCell"/>
</dbReference>
<comment type="similarity">
    <text evidence="2 14">Belongs to the cation transport ATPase (P-type) (TC 3.A.3) family. Type IB subfamily.</text>
</comment>
<organism evidence="17 18">
    <name type="scientific">Noviluteimonas gilva</name>
    <dbReference type="NCBI Taxonomy" id="2682097"/>
    <lineage>
        <taxon>Bacteria</taxon>
        <taxon>Pseudomonadati</taxon>
        <taxon>Pseudomonadota</taxon>
        <taxon>Gammaproteobacteria</taxon>
        <taxon>Lysobacterales</taxon>
        <taxon>Lysobacteraceae</taxon>
        <taxon>Noviluteimonas</taxon>
    </lineage>
</organism>
<dbReference type="SFLD" id="SFLDF00027">
    <property type="entry name" value="p-type_atpase"/>
    <property type="match status" value="1"/>
</dbReference>
<feature type="transmembrane region" description="Helical" evidence="14">
    <location>
        <begin position="159"/>
        <end position="180"/>
    </location>
</feature>
<dbReference type="InterPro" id="IPR027256">
    <property type="entry name" value="P-typ_ATPase_IB"/>
</dbReference>
<dbReference type="EMBL" id="WOXT01000005">
    <property type="protein sequence ID" value="MUV15423.1"/>
    <property type="molecule type" value="Genomic_DNA"/>
</dbReference>
<reference evidence="17 18" key="1">
    <citation type="submission" date="2019-12" db="EMBL/GenBank/DDBJ databases">
        <authorList>
            <person name="Xu J."/>
        </authorList>
    </citation>
    <scope>NUCLEOTIDE SEQUENCE [LARGE SCALE GENOMIC DNA]</scope>
    <source>
        <strain evidence="17 18">HX-5-24</strain>
    </source>
</reference>
<dbReference type="AlphaFoldDB" id="A0A7C9LQF5"/>
<dbReference type="GO" id="GO:0016887">
    <property type="term" value="F:ATP hydrolysis activity"/>
    <property type="evidence" value="ECO:0007669"/>
    <property type="project" value="InterPro"/>
</dbReference>
<dbReference type="Gene3D" id="3.30.70.100">
    <property type="match status" value="1"/>
</dbReference>
<dbReference type="Gene3D" id="2.70.150.10">
    <property type="entry name" value="Calcium-transporting ATPase, cytoplasmic transduction domain A"/>
    <property type="match status" value="1"/>
</dbReference>
<keyword evidence="18" id="KW-1185">Reference proteome</keyword>
<evidence type="ECO:0000256" key="3">
    <source>
        <dbReference type="ARBA" id="ARBA00012517"/>
    </source>
</evidence>
<feature type="transmembrane region" description="Helical" evidence="14">
    <location>
        <begin position="402"/>
        <end position="424"/>
    </location>
</feature>
<dbReference type="NCBIfam" id="TIGR01525">
    <property type="entry name" value="ATPase-IB_hvy"/>
    <property type="match status" value="1"/>
</dbReference>
<dbReference type="Gene3D" id="3.40.50.1000">
    <property type="entry name" value="HAD superfamily/HAD-like"/>
    <property type="match status" value="1"/>
</dbReference>
<evidence type="ECO:0000256" key="4">
    <source>
        <dbReference type="ARBA" id="ARBA00022448"/>
    </source>
</evidence>
<dbReference type="EC" id="7.2.2.8" evidence="3"/>
<evidence type="ECO:0000259" key="16">
    <source>
        <dbReference type="PROSITE" id="PS50846"/>
    </source>
</evidence>
<dbReference type="SFLD" id="SFLDS00003">
    <property type="entry name" value="Haloacid_Dehalogenase"/>
    <property type="match status" value="1"/>
</dbReference>
<dbReference type="InterPro" id="IPR023299">
    <property type="entry name" value="ATPase_P-typ_cyto_dom_N"/>
</dbReference>
<evidence type="ECO:0000313" key="18">
    <source>
        <dbReference type="Proteomes" id="UP000479692"/>
    </source>
</evidence>
<dbReference type="Pfam" id="PF00122">
    <property type="entry name" value="E1-E2_ATPase"/>
    <property type="match status" value="1"/>
</dbReference>
<dbReference type="InterPro" id="IPR008250">
    <property type="entry name" value="ATPase_P-typ_transduc_dom_A_sf"/>
</dbReference>
<feature type="domain" description="HMA" evidence="16">
    <location>
        <begin position="70"/>
        <end position="135"/>
    </location>
</feature>
<keyword evidence="9 14" id="KW-0067">ATP-binding</keyword>
<feature type="region of interest" description="Disordered" evidence="15">
    <location>
        <begin position="1"/>
        <end position="33"/>
    </location>
</feature>
<keyword evidence="10" id="KW-1278">Translocase</keyword>
<dbReference type="InterPro" id="IPR036163">
    <property type="entry name" value="HMA_dom_sf"/>
</dbReference>
<dbReference type="GO" id="GO:0005524">
    <property type="term" value="F:ATP binding"/>
    <property type="evidence" value="ECO:0007669"/>
    <property type="project" value="UniProtKB-UniRule"/>
</dbReference>
<evidence type="ECO:0000256" key="7">
    <source>
        <dbReference type="ARBA" id="ARBA00022723"/>
    </source>
</evidence>
<feature type="transmembrane region" description="Helical" evidence="14">
    <location>
        <begin position="765"/>
        <end position="785"/>
    </location>
</feature>
<dbReference type="PROSITE" id="PS01047">
    <property type="entry name" value="HMA_1"/>
    <property type="match status" value="1"/>
</dbReference>
<dbReference type="GO" id="GO:0055070">
    <property type="term" value="P:copper ion homeostasis"/>
    <property type="evidence" value="ECO:0007669"/>
    <property type="project" value="TreeGrafter"/>
</dbReference>
<dbReference type="PROSITE" id="PS01229">
    <property type="entry name" value="COF_2"/>
    <property type="match status" value="1"/>
</dbReference>
<dbReference type="SUPFAM" id="SSF56784">
    <property type="entry name" value="HAD-like"/>
    <property type="match status" value="1"/>
</dbReference>
<evidence type="ECO:0000256" key="13">
    <source>
        <dbReference type="ARBA" id="ARBA00023136"/>
    </source>
</evidence>
<dbReference type="GO" id="GO:0043682">
    <property type="term" value="F:P-type divalent copper transporter activity"/>
    <property type="evidence" value="ECO:0007669"/>
    <property type="project" value="TreeGrafter"/>
</dbReference>
<dbReference type="InterPro" id="IPR023214">
    <property type="entry name" value="HAD_sf"/>
</dbReference>
<keyword evidence="7 14" id="KW-0479">Metal-binding</keyword>
<keyword evidence="11 14" id="KW-1133">Transmembrane helix</keyword>
<comment type="caution">
    <text evidence="17">The sequence shown here is derived from an EMBL/GenBank/DDBJ whole genome shotgun (WGS) entry which is preliminary data.</text>
</comment>
<dbReference type="Gene3D" id="3.40.1110.10">
    <property type="entry name" value="Calcium-transporting ATPase, cytoplasmic domain N"/>
    <property type="match status" value="1"/>
</dbReference>
<accession>A0A7C9LQF5</accession>
<name>A0A7C9LQF5_9GAMM</name>
<dbReference type="PROSITE" id="PS50846">
    <property type="entry name" value="HMA_2"/>
    <property type="match status" value="1"/>
</dbReference>
<dbReference type="InterPro" id="IPR006121">
    <property type="entry name" value="HMA_dom"/>
</dbReference>
<evidence type="ECO:0000256" key="15">
    <source>
        <dbReference type="SAM" id="MobiDB-lite"/>
    </source>
</evidence>
<dbReference type="GO" id="GO:0005507">
    <property type="term" value="F:copper ion binding"/>
    <property type="evidence" value="ECO:0007669"/>
    <property type="project" value="TreeGrafter"/>
</dbReference>
<dbReference type="SUPFAM" id="SSF55008">
    <property type="entry name" value="HMA, heavy metal-associated domain"/>
    <property type="match status" value="1"/>
</dbReference>
<dbReference type="PRINTS" id="PR00943">
    <property type="entry name" value="CUATPASE"/>
</dbReference>
<evidence type="ECO:0000256" key="9">
    <source>
        <dbReference type="ARBA" id="ARBA00022840"/>
    </source>
</evidence>
<dbReference type="SUPFAM" id="SSF81653">
    <property type="entry name" value="Calcium ATPase, transduction domain A"/>
    <property type="match status" value="1"/>
</dbReference>
<evidence type="ECO:0000256" key="2">
    <source>
        <dbReference type="ARBA" id="ARBA00006024"/>
    </source>
</evidence>
<feature type="transmembrane region" description="Helical" evidence="14">
    <location>
        <begin position="217"/>
        <end position="236"/>
    </location>
</feature>
<dbReference type="GO" id="GO:0060003">
    <property type="term" value="P:copper ion export"/>
    <property type="evidence" value="ECO:0007669"/>
    <property type="project" value="UniProtKB-ARBA"/>
</dbReference>
<dbReference type="SFLD" id="SFLDG00002">
    <property type="entry name" value="C1.7:_P-type_atpase_like"/>
    <property type="match status" value="1"/>
</dbReference>
<proteinExistence type="inferred from homology"/>
<evidence type="ECO:0000313" key="17">
    <source>
        <dbReference type="EMBL" id="MUV15423.1"/>
    </source>
</evidence>
<keyword evidence="6 14" id="KW-0812">Transmembrane</keyword>
<keyword evidence="12" id="KW-0406">Ion transport</keyword>
<feature type="transmembrane region" description="Helical" evidence="14">
    <location>
        <begin position="742"/>
        <end position="759"/>
    </location>
</feature>
<dbReference type="InterPro" id="IPR036412">
    <property type="entry name" value="HAD-like_sf"/>
</dbReference>
<evidence type="ECO:0000256" key="12">
    <source>
        <dbReference type="ARBA" id="ARBA00023065"/>
    </source>
</evidence>